<evidence type="ECO:0000256" key="17">
    <source>
        <dbReference type="ARBA" id="ARBA00025036"/>
    </source>
</evidence>
<reference evidence="23" key="1">
    <citation type="submission" date="2024-01" db="EMBL/GenBank/DDBJ databases">
        <title>GRCr8: a new rat reference genome assembly contstructed from accurate long reads and long range scaffolding.</title>
        <authorList>
            <person name="Doris P.A."/>
            <person name="Kalbfleisch T."/>
            <person name="Li K."/>
            <person name="Howe K."/>
            <person name="Wood J."/>
        </authorList>
    </citation>
    <scope>NUCLEOTIDE SEQUENCE [LARGE SCALE GENOMIC DNA]</scope>
    <source>
        <strain evidence="23">Brown Norway</strain>
    </source>
</reference>
<keyword evidence="13" id="KW-0094">Blood coagulation</keyword>
<proteinExistence type="evidence at protein level"/>
<evidence type="ECO:0000256" key="12">
    <source>
        <dbReference type="ARBA" id="ARBA00022989"/>
    </source>
</evidence>
<evidence type="ECO:0000256" key="22">
    <source>
        <dbReference type="SAM" id="Phobius"/>
    </source>
</evidence>
<evidence type="ECO:0000256" key="21">
    <source>
        <dbReference type="SAM" id="MobiDB-lite"/>
    </source>
</evidence>
<dbReference type="EC" id="3.6.1.29" evidence="4"/>
<dbReference type="Proteomes" id="UP000002494">
    <property type="component" value="Chromosome 9"/>
</dbReference>
<keyword evidence="10" id="KW-0378">Hydrolase</keyword>
<accession>A0ABK0LW61</accession>
<evidence type="ECO:0000256" key="19">
    <source>
        <dbReference type="ARBA" id="ARBA00031824"/>
    </source>
</evidence>
<comment type="function">
    <text evidence="17">Hydrolyzes extracellular Ap3A into AMP and ADP, and Ap4A into AMP and ATP. Ap3A and Ap4A are diadenosine polyphosphates thought to induce proliferation of vascular smooth muscle cells. Acts as a procoagulant, mediating platelet aggregation at the site of nascent thrombus via release of ADP from Ap3A and activation of ADP receptors.</text>
</comment>
<evidence type="ECO:0000256" key="9">
    <source>
        <dbReference type="ARBA" id="ARBA00022729"/>
    </source>
</evidence>
<evidence type="ECO:0000256" key="15">
    <source>
        <dbReference type="ARBA" id="ARBA00023157"/>
    </source>
</evidence>
<evidence type="ECO:0000256" key="14">
    <source>
        <dbReference type="ARBA" id="ARBA00023136"/>
    </source>
</evidence>
<keyword evidence="25" id="KW-1267">Proteomics identification</keyword>
<evidence type="ECO:0000256" key="6">
    <source>
        <dbReference type="ARBA" id="ARBA00022692"/>
    </source>
</evidence>
<keyword evidence="5" id="KW-1003">Cell membrane</keyword>
<dbReference type="InterPro" id="IPR002591">
    <property type="entry name" value="Phosphodiest/P_Trfase"/>
</dbReference>
<reference evidence="23" key="2">
    <citation type="submission" date="2025-08" db="UniProtKB">
        <authorList>
            <consortium name="Ensembl"/>
        </authorList>
    </citation>
    <scope>IDENTIFICATION</scope>
    <source>
        <strain evidence="23">Brown Norway</strain>
    </source>
</reference>
<dbReference type="InterPro" id="IPR017850">
    <property type="entry name" value="Alkaline_phosphatase_core_sf"/>
</dbReference>
<evidence type="ECO:0000256" key="1">
    <source>
        <dbReference type="ARBA" id="ARBA00001947"/>
    </source>
</evidence>
<dbReference type="RGD" id="1308689">
    <property type="gene designation" value="Enpp4"/>
</dbReference>
<keyword evidence="12 22" id="KW-1133">Transmembrane helix</keyword>
<evidence type="ECO:0007829" key="25">
    <source>
        <dbReference type="PeptideAtlas" id="A0ABK0LW61"/>
    </source>
</evidence>
<dbReference type="CDD" id="cd16018">
    <property type="entry name" value="Enpp"/>
    <property type="match status" value="1"/>
</dbReference>
<keyword evidence="6 22" id="KW-0812">Transmembrane</keyword>
<dbReference type="PANTHER" id="PTHR10151:SF79">
    <property type="entry name" value="BIS(5'-ADENOSYL)-TRIPHOSPHATASE ENPP4"/>
    <property type="match status" value="1"/>
</dbReference>
<evidence type="ECO:0000256" key="11">
    <source>
        <dbReference type="ARBA" id="ARBA00022833"/>
    </source>
</evidence>
<keyword evidence="14 22" id="KW-0472">Membrane</keyword>
<organism evidence="23 24">
    <name type="scientific">Rattus norvegicus</name>
    <name type="common">Rat</name>
    <dbReference type="NCBI Taxonomy" id="10116"/>
    <lineage>
        <taxon>Eukaryota</taxon>
        <taxon>Metazoa</taxon>
        <taxon>Chordata</taxon>
        <taxon>Craniata</taxon>
        <taxon>Vertebrata</taxon>
        <taxon>Euteleostomi</taxon>
        <taxon>Mammalia</taxon>
        <taxon>Eutheria</taxon>
        <taxon>Euarchontoglires</taxon>
        <taxon>Glires</taxon>
        <taxon>Rodentia</taxon>
        <taxon>Myomorpha</taxon>
        <taxon>Muroidea</taxon>
        <taxon>Muridae</taxon>
        <taxon>Murinae</taxon>
        <taxon>Rattus</taxon>
    </lineage>
</organism>
<evidence type="ECO:0000313" key="23">
    <source>
        <dbReference type="Ensembl" id="ENSRNOP00000110540.1"/>
    </source>
</evidence>
<keyword evidence="15" id="KW-1015">Disulfide bond</keyword>
<keyword evidence="11" id="KW-0862">Zinc</keyword>
<evidence type="ECO:0000256" key="4">
    <source>
        <dbReference type="ARBA" id="ARBA00012377"/>
    </source>
</evidence>
<evidence type="ECO:0000256" key="13">
    <source>
        <dbReference type="ARBA" id="ARBA00023084"/>
    </source>
</evidence>
<dbReference type="Pfam" id="PF01663">
    <property type="entry name" value="Phosphodiest"/>
    <property type="match status" value="1"/>
</dbReference>
<evidence type="ECO:0000256" key="7">
    <source>
        <dbReference type="ARBA" id="ARBA00022696"/>
    </source>
</evidence>
<comment type="catalytic activity">
    <reaction evidence="20">
        <text>P(1),P(3)-bis(5'-adenosyl) triphosphate + H2O = AMP + ADP + 2 H(+)</text>
        <dbReference type="Rhea" id="RHEA:13893"/>
        <dbReference type="ChEBI" id="CHEBI:15377"/>
        <dbReference type="ChEBI" id="CHEBI:15378"/>
        <dbReference type="ChEBI" id="CHEBI:58529"/>
        <dbReference type="ChEBI" id="CHEBI:456215"/>
        <dbReference type="ChEBI" id="CHEBI:456216"/>
        <dbReference type="EC" id="3.6.1.29"/>
    </reaction>
</comment>
<keyword evidence="24" id="KW-1185">Reference proteome</keyword>
<feature type="transmembrane region" description="Helical" evidence="22">
    <location>
        <begin position="558"/>
        <end position="578"/>
    </location>
</feature>
<keyword evidence="8" id="KW-0479">Metal-binding</keyword>
<dbReference type="GeneID" id="301261"/>
<reference evidence="23" key="3">
    <citation type="submission" date="2025-09" db="UniProtKB">
        <authorList>
            <consortium name="Ensembl"/>
        </authorList>
    </citation>
    <scope>IDENTIFICATION</scope>
    <source>
        <strain evidence="23">Brown Norway</strain>
    </source>
</reference>
<comment type="cofactor">
    <cofactor evidence="1">
        <name>Zn(2+)</name>
        <dbReference type="ChEBI" id="CHEBI:29105"/>
    </cofactor>
</comment>
<evidence type="ECO:0000256" key="16">
    <source>
        <dbReference type="ARBA" id="ARBA00023180"/>
    </source>
</evidence>
<sequence length="605" mass="68037">MGKGVPFTTGSGIQSRYASQTPQPATSALPSVPHTAAHSERPTQRWSGPRPAGWASATAQASQEALRGAALRPRPPSPQVPRSARFRYRRVPRAGPKWRRRRKWPSYTFHRNRSIQEVVVGEFVLHLCSWHGIYVLDITKGVPAAVSNVFNMKLLVILSFWGLVAGYRGNSSYSSAPQLLLVSFDGFRADYLNNYDLPHLQNFIKEGVLVEHVKNVFITKTFPNHYSIVTGLYEESHGIVANSMYDDVTKKHFSESNDKDPFWWNGAVPIWVTNQLQENRSSAAAMWPGTDVSIHNVTPSYFMNYSSSVPFEERLNNVATWLSSSNPPVTFATLYWEEPDVSGHKYGPEDKFNMRRVLKEVDGLIGDLVQKLKALGLWESLNVIITSDHGMAQCSENRRIYLDTCINHSDYSVIDLTPVAAILPKINVTEVYNKLKHCNPHMTVYLKEAIPNRFYYQHSDRIQPILLVADEGWTIALNTSSSKLGDHGYDNSLPSMHPFLAAHGPAFRKGYRQSTINTVDIYPMMCYILGLKPHPNNGTFSHSKCLLVDQWCINLPEAIGIVVSALLALTVLTGLIIFMQNRASASRPFSRLQLHEDDDDDPLIE</sequence>
<dbReference type="Ensembl" id="ENSRNOT00000134157.1">
    <property type="protein sequence ID" value="ENSRNOP00000110540.1"/>
    <property type="gene ID" value="ENSRNOG00000010174.10"/>
</dbReference>
<evidence type="ECO:0000256" key="2">
    <source>
        <dbReference type="ARBA" id="ARBA00004251"/>
    </source>
</evidence>
<dbReference type="GeneTree" id="ENSGT00940000158831"/>
<feature type="compositionally biased region" description="Polar residues" evidence="21">
    <location>
        <begin position="8"/>
        <end position="29"/>
    </location>
</feature>
<keyword evidence="16" id="KW-0325">Glycoprotein</keyword>
<keyword evidence="7" id="KW-0356">Hemostasis</keyword>
<dbReference type="Gene3D" id="3.30.1360.180">
    <property type="match status" value="1"/>
</dbReference>
<protein>
    <recommendedName>
        <fullName evidence="4">bis(5'-adenosyl)-triphosphatase</fullName>
        <ecNumber evidence="4">3.6.1.29</ecNumber>
    </recommendedName>
    <alternativeName>
        <fullName evidence="19">AP3A hydrolase</fullName>
    </alternativeName>
    <alternativeName>
        <fullName evidence="18">Ectonucleotide pyrophosphatase/phosphodiesterase family member 4</fullName>
    </alternativeName>
</protein>
<dbReference type="RefSeq" id="XP_006244660.1">
    <property type="nucleotide sequence ID" value="XM_006244598.5"/>
</dbReference>
<dbReference type="PANTHER" id="PTHR10151">
    <property type="entry name" value="ECTONUCLEOTIDE PYROPHOSPHATASE/PHOSPHODIESTERASE"/>
    <property type="match status" value="1"/>
</dbReference>
<dbReference type="SUPFAM" id="SSF53649">
    <property type="entry name" value="Alkaline phosphatase-like"/>
    <property type="match status" value="1"/>
</dbReference>
<evidence type="ECO:0000313" key="24">
    <source>
        <dbReference type="Proteomes" id="UP000002494"/>
    </source>
</evidence>
<gene>
    <name evidence="23" type="primary">Enpp4</name>
</gene>
<feature type="region of interest" description="Disordered" evidence="21">
    <location>
        <begin position="1"/>
        <end position="86"/>
    </location>
</feature>
<evidence type="ECO:0000256" key="10">
    <source>
        <dbReference type="ARBA" id="ARBA00022801"/>
    </source>
</evidence>
<comment type="similarity">
    <text evidence="3">Belongs to the nucleotide pyrophosphatase/phosphodiesterase family.</text>
</comment>
<keyword evidence="9" id="KW-0732">Signal</keyword>
<evidence type="ECO:0000256" key="8">
    <source>
        <dbReference type="ARBA" id="ARBA00022723"/>
    </source>
</evidence>
<evidence type="ECO:0000256" key="18">
    <source>
        <dbReference type="ARBA" id="ARBA00031114"/>
    </source>
</evidence>
<comment type="subcellular location">
    <subcellularLocation>
        <location evidence="2">Cell membrane</location>
        <topology evidence="2">Single-pass type I membrane protein</topology>
    </subcellularLocation>
</comment>
<dbReference type="Gene3D" id="3.40.720.10">
    <property type="entry name" value="Alkaline Phosphatase, subunit A"/>
    <property type="match status" value="1"/>
</dbReference>
<evidence type="ECO:0000256" key="20">
    <source>
        <dbReference type="ARBA" id="ARBA00047780"/>
    </source>
</evidence>
<evidence type="ECO:0000256" key="5">
    <source>
        <dbReference type="ARBA" id="ARBA00022475"/>
    </source>
</evidence>
<name>A0ABK0LW61_RAT</name>
<evidence type="ECO:0000256" key="3">
    <source>
        <dbReference type="ARBA" id="ARBA00010594"/>
    </source>
</evidence>